<feature type="region of interest" description="Disordered" evidence="1">
    <location>
        <begin position="1"/>
        <end position="38"/>
    </location>
</feature>
<dbReference type="InterPro" id="IPR029063">
    <property type="entry name" value="SAM-dependent_MTases_sf"/>
</dbReference>
<proteinExistence type="predicted"/>
<dbReference type="EMBL" id="CP053892">
    <property type="protein sequence ID" value="QKG18494.1"/>
    <property type="molecule type" value="Genomic_DNA"/>
</dbReference>
<protein>
    <recommendedName>
        <fullName evidence="4">SAM-dependent methyltransferase</fullName>
    </recommendedName>
</protein>
<dbReference type="PIRSF" id="PIRSF017393">
    <property type="entry name" value="MTase_SAV2177"/>
    <property type="match status" value="1"/>
</dbReference>
<dbReference type="InterPro" id="IPR006764">
    <property type="entry name" value="SAM_dep_MeTrfase_SAV2177_type"/>
</dbReference>
<reference evidence="2 3" key="1">
    <citation type="submission" date="2020-05" db="EMBL/GenBank/DDBJ databases">
        <title>Actinomadura verrucosospora NRRL-B18236 (PFL_A860) Genome sequencing and assembly.</title>
        <authorList>
            <person name="Samborskyy M."/>
        </authorList>
    </citation>
    <scope>NUCLEOTIDE SEQUENCE [LARGE SCALE GENOMIC DNA]</scope>
    <source>
        <strain evidence="2 3">NRRL:B18236</strain>
    </source>
</reference>
<keyword evidence="3" id="KW-1185">Reference proteome</keyword>
<dbReference type="Proteomes" id="UP000501240">
    <property type="component" value="Chromosome"/>
</dbReference>
<dbReference type="Pfam" id="PF04672">
    <property type="entry name" value="Methyltransf_19"/>
    <property type="match status" value="1"/>
</dbReference>
<accession>A0A7D3VQT0</accession>
<dbReference type="SUPFAM" id="SSF53335">
    <property type="entry name" value="S-adenosyl-L-methionine-dependent methyltransferases"/>
    <property type="match status" value="1"/>
</dbReference>
<name>A0A7D3VQT0_ACTVE</name>
<evidence type="ECO:0000313" key="2">
    <source>
        <dbReference type="EMBL" id="QKG18494.1"/>
    </source>
</evidence>
<dbReference type="AlphaFoldDB" id="A0A7D3VQT0"/>
<dbReference type="Gene3D" id="3.40.50.150">
    <property type="entry name" value="Vaccinia Virus protein VP39"/>
    <property type="match status" value="1"/>
</dbReference>
<evidence type="ECO:0008006" key="4">
    <source>
        <dbReference type="Google" id="ProtNLM"/>
    </source>
</evidence>
<gene>
    <name evidence="2" type="ORF">ACTIVE_0128</name>
</gene>
<sequence length="292" mass="29635">MSLHAVGTGTSARPGTASPGAAPARRAGNAPAAPPVRTPLALHRPASARVHDHLLGGKDNYAADRDLARQVLDVLPQAADAARDGRAFLARAVRACAERGIRQFLDLGCGLPAADNLHRIAARHAAGTRVVYVDADPLVIAHARALLVEGGNIAALHADLRDPAAILAAPQVRRLIDPAEPVALVFSSVLHFLADPAAPVAALGAAAAPGSALIVSHATADHAPAAVAEAARRYAAAGAGPLLPRRVPEIARLFGPFAPLSPGVVPAGGWRARAASRGRGPAILYAGVGVRS</sequence>
<organism evidence="2 3">
    <name type="scientific">Actinomadura verrucosospora</name>
    <dbReference type="NCBI Taxonomy" id="46165"/>
    <lineage>
        <taxon>Bacteria</taxon>
        <taxon>Bacillati</taxon>
        <taxon>Actinomycetota</taxon>
        <taxon>Actinomycetes</taxon>
        <taxon>Streptosporangiales</taxon>
        <taxon>Thermomonosporaceae</taxon>
        <taxon>Actinomadura</taxon>
    </lineage>
</organism>
<feature type="compositionally biased region" description="Low complexity" evidence="1">
    <location>
        <begin position="12"/>
        <end position="31"/>
    </location>
</feature>
<evidence type="ECO:0000313" key="3">
    <source>
        <dbReference type="Proteomes" id="UP000501240"/>
    </source>
</evidence>
<evidence type="ECO:0000256" key="1">
    <source>
        <dbReference type="SAM" id="MobiDB-lite"/>
    </source>
</evidence>
<dbReference type="RefSeq" id="WP_173091759.1">
    <property type="nucleotide sequence ID" value="NZ_CP053892.1"/>
</dbReference>